<name>A0A9D2GUC8_9BACT</name>
<protein>
    <submittedName>
        <fullName evidence="3">Response regulator</fullName>
    </submittedName>
</protein>
<accession>A0A9D2GUC8</accession>
<reference evidence="3" key="2">
    <citation type="submission" date="2021-04" db="EMBL/GenBank/DDBJ databases">
        <authorList>
            <person name="Gilroy R."/>
        </authorList>
    </citation>
    <scope>NUCLEOTIDE SEQUENCE</scope>
    <source>
        <strain evidence="3">ChiW4-1371</strain>
    </source>
</reference>
<sequence length="205" mass="23249">MVIELCEDNAGLLSSVTVLCLSNGETKNKESELIEILSKYIKNFIVAYSIDDAKKQAEGRDIDILITDFNLADEESIKFPLYIRRCNPSCSIIIYTDKNDPEHMLEAINMKVDKYIIKPAAYKEIVKAIINLAEHAFTLKALYSIVPEKSTHLDTESYDIISQSIDDLRSIISKMAAQHCLESMPIIHSLKSIIERMKSLLKNSY</sequence>
<dbReference type="EMBL" id="DXAQ01000145">
    <property type="protein sequence ID" value="HIZ90213.1"/>
    <property type="molecule type" value="Genomic_DNA"/>
</dbReference>
<dbReference type="SUPFAM" id="SSF52172">
    <property type="entry name" value="CheY-like"/>
    <property type="match status" value="1"/>
</dbReference>
<dbReference type="Gene3D" id="3.40.50.2300">
    <property type="match status" value="1"/>
</dbReference>
<reference evidence="3" key="1">
    <citation type="journal article" date="2021" name="PeerJ">
        <title>Extensive microbial diversity within the chicken gut microbiome revealed by metagenomics and culture.</title>
        <authorList>
            <person name="Gilroy R."/>
            <person name="Ravi A."/>
            <person name="Getino M."/>
            <person name="Pursley I."/>
            <person name="Horton D.L."/>
            <person name="Alikhan N.F."/>
            <person name="Baker D."/>
            <person name="Gharbi K."/>
            <person name="Hall N."/>
            <person name="Watson M."/>
            <person name="Adriaenssens E.M."/>
            <person name="Foster-Nyarko E."/>
            <person name="Jarju S."/>
            <person name="Secka A."/>
            <person name="Antonio M."/>
            <person name="Oren A."/>
            <person name="Chaudhuri R.R."/>
            <person name="La Ragione R."/>
            <person name="Hildebrand F."/>
            <person name="Pallen M.J."/>
        </authorList>
    </citation>
    <scope>NUCLEOTIDE SEQUENCE</scope>
    <source>
        <strain evidence="3">ChiW4-1371</strain>
    </source>
</reference>
<dbReference type="Pfam" id="PF00072">
    <property type="entry name" value="Response_reg"/>
    <property type="match status" value="1"/>
</dbReference>
<dbReference type="CDD" id="cd00156">
    <property type="entry name" value="REC"/>
    <property type="match status" value="1"/>
</dbReference>
<comment type="caution">
    <text evidence="3">The sequence shown here is derived from an EMBL/GenBank/DDBJ whole genome shotgun (WGS) entry which is preliminary data.</text>
</comment>
<proteinExistence type="predicted"/>
<keyword evidence="1" id="KW-0597">Phosphoprotein</keyword>
<dbReference type="Proteomes" id="UP000824176">
    <property type="component" value="Unassembled WGS sequence"/>
</dbReference>
<evidence type="ECO:0000313" key="4">
    <source>
        <dbReference type="Proteomes" id="UP000824176"/>
    </source>
</evidence>
<evidence type="ECO:0000259" key="2">
    <source>
        <dbReference type="PROSITE" id="PS50110"/>
    </source>
</evidence>
<organism evidence="3 4">
    <name type="scientific">Candidatus Mucispirillum faecigallinarum</name>
    <dbReference type="NCBI Taxonomy" id="2838699"/>
    <lineage>
        <taxon>Bacteria</taxon>
        <taxon>Pseudomonadati</taxon>
        <taxon>Deferribacterota</taxon>
        <taxon>Deferribacteres</taxon>
        <taxon>Deferribacterales</taxon>
        <taxon>Mucispirillaceae</taxon>
        <taxon>Mucispirillum</taxon>
    </lineage>
</organism>
<gene>
    <name evidence="3" type="ORF">H9804_09715</name>
</gene>
<feature type="domain" description="Response regulatory" evidence="2">
    <location>
        <begin position="17"/>
        <end position="133"/>
    </location>
</feature>
<dbReference type="GO" id="GO:0000160">
    <property type="term" value="P:phosphorelay signal transduction system"/>
    <property type="evidence" value="ECO:0007669"/>
    <property type="project" value="InterPro"/>
</dbReference>
<evidence type="ECO:0000313" key="3">
    <source>
        <dbReference type="EMBL" id="HIZ90213.1"/>
    </source>
</evidence>
<dbReference type="AlphaFoldDB" id="A0A9D2GUC8"/>
<dbReference type="InterPro" id="IPR001789">
    <property type="entry name" value="Sig_transdc_resp-reg_receiver"/>
</dbReference>
<dbReference type="InterPro" id="IPR011006">
    <property type="entry name" value="CheY-like_superfamily"/>
</dbReference>
<dbReference type="PROSITE" id="PS50110">
    <property type="entry name" value="RESPONSE_REGULATORY"/>
    <property type="match status" value="1"/>
</dbReference>
<evidence type="ECO:0000256" key="1">
    <source>
        <dbReference type="PROSITE-ProRule" id="PRU00169"/>
    </source>
</evidence>
<feature type="modified residue" description="4-aspartylphosphate" evidence="1">
    <location>
        <position position="68"/>
    </location>
</feature>